<organism evidence="2 3">
    <name type="scientific">Tuber borchii</name>
    <name type="common">White truffle</name>
    <dbReference type="NCBI Taxonomy" id="42251"/>
    <lineage>
        <taxon>Eukaryota</taxon>
        <taxon>Fungi</taxon>
        <taxon>Dikarya</taxon>
        <taxon>Ascomycota</taxon>
        <taxon>Pezizomycotina</taxon>
        <taxon>Pezizomycetes</taxon>
        <taxon>Pezizales</taxon>
        <taxon>Tuberaceae</taxon>
        <taxon>Tuber</taxon>
    </lineage>
</organism>
<evidence type="ECO:0000256" key="1">
    <source>
        <dbReference type="SAM" id="MobiDB-lite"/>
    </source>
</evidence>
<evidence type="ECO:0000313" key="2">
    <source>
        <dbReference type="EMBL" id="PUU72709.1"/>
    </source>
</evidence>
<feature type="compositionally biased region" description="Polar residues" evidence="1">
    <location>
        <begin position="153"/>
        <end position="176"/>
    </location>
</feature>
<dbReference type="OrthoDB" id="5395111at2759"/>
<dbReference type="Proteomes" id="UP000244722">
    <property type="component" value="Unassembled WGS sequence"/>
</dbReference>
<feature type="compositionally biased region" description="Polar residues" evidence="1">
    <location>
        <begin position="7"/>
        <end position="17"/>
    </location>
</feature>
<name>A0A2T6ZB61_TUBBO</name>
<evidence type="ECO:0000313" key="3">
    <source>
        <dbReference type="Proteomes" id="UP000244722"/>
    </source>
</evidence>
<sequence length="513" mass="56653">MEDSKTVEVSNNDQELPTSGKEEPTAKNYPKLILRIPFGSIALRDQTKEAVLPSSSLLPSKTSHPEMPDTNAPHSQILETQLAGVPNNVASETSPTQNFEQGRTQTEGMSTKPRTRSTAAGTGEKTDSSGSFLQEPIPVAQSPRYPRRHKTRQTAVANRSPTVGATSNSILQSSSPTRRRQKEIMRAKRVNGEVSEPPRAGDTGSENGEKGGEEMTKPPEGRNDSEEPRKFIFTMKGPHEPGLKHLAAAIDPLPQATGSHNQPVCQLTDDEANLSDRIIKPNKGKGPENNITSQSGRLLDGNVTPPPALSPLAVQNTSHHNTLRREESNVDVLGRGNEYDGANLRPFIEAFASPQAVHAHYASYHPEMNTPEQLLLNISQNPSPPMIDSQFRAMPVHQGQRYNYYTETQYTVYIWASGPWPPSPTTRWNRFNITSSSPVALLFEYIGRNRPDTGLVEIGGGVIAHYLGDVRRYRTRMDQTGWPTTLCLRPCERLPLGFSRWGDFMRSSGMSIY</sequence>
<feature type="compositionally biased region" description="Polar residues" evidence="1">
    <location>
        <begin position="88"/>
        <end position="109"/>
    </location>
</feature>
<feature type="compositionally biased region" description="Basic and acidic residues" evidence="1">
    <location>
        <begin position="207"/>
        <end position="226"/>
    </location>
</feature>
<dbReference type="AlphaFoldDB" id="A0A2T6ZB61"/>
<keyword evidence="3" id="KW-1185">Reference proteome</keyword>
<feature type="region of interest" description="Disordered" evidence="1">
    <location>
        <begin position="52"/>
        <end position="226"/>
    </location>
</feature>
<protein>
    <submittedName>
        <fullName evidence="2">Uncharacterized protein</fullName>
    </submittedName>
</protein>
<comment type="caution">
    <text evidence="2">The sequence shown here is derived from an EMBL/GenBank/DDBJ whole genome shotgun (WGS) entry which is preliminary data.</text>
</comment>
<dbReference type="EMBL" id="NESQ01000478">
    <property type="protein sequence ID" value="PUU72709.1"/>
    <property type="molecule type" value="Genomic_DNA"/>
</dbReference>
<feature type="region of interest" description="Disordered" evidence="1">
    <location>
        <begin position="279"/>
        <end position="309"/>
    </location>
</feature>
<reference evidence="2 3" key="1">
    <citation type="submission" date="2017-04" db="EMBL/GenBank/DDBJ databases">
        <title>Draft genome sequence of Tuber borchii Vittad., a whitish edible truffle.</title>
        <authorList>
            <consortium name="DOE Joint Genome Institute"/>
            <person name="Murat C."/>
            <person name="Kuo A."/>
            <person name="Barry K.W."/>
            <person name="Clum A."/>
            <person name="Dockter R.B."/>
            <person name="Fauchery L."/>
            <person name="Iotti M."/>
            <person name="Kohler A."/>
            <person name="Labutti K."/>
            <person name="Lindquist E.A."/>
            <person name="Lipzen A."/>
            <person name="Ohm R.A."/>
            <person name="Wang M."/>
            <person name="Grigoriev I.V."/>
            <person name="Zambonelli A."/>
            <person name="Martin F.M."/>
        </authorList>
    </citation>
    <scope>NUCLEOTIDE SEQUENCE [LARGE SCALE GENOMIC DNA]</scope>
    <source>
        <strain evidence="2 3">Tbo3840</strain>
    </source>
</reference>
<accession>A0A2T6ZB61</accession>
<proteinExistence type="predicted"/>
<gene>
    <name evidence="2" type="ORF">B9Z19DRAFT_1167103</name>
</gene>
<feature type="region of interest" description="Disordered" evidence="1">
    <location>
        <begin position="1"/>
        <end position="29"/>
    </location>
</feature>